<protein>
    <submittedName>
        <fullName evidence="1">Uncharacterized protein</fullName>
    </submittedName>
</protein>
<dbReference type="EMBL" id="CM037158">
    <property type="protein sequence ID" value="KAH7851882.1"/>
    <property type="molecule type" value="Genomic_DNA"/>
</dbReference>
<proteinExistence type="predicted"/>
<comment type="caution">
    <text evidence="1">The sequence shown here is derived from an EMBL/GenBank/DDBJ whole genome shotgun (WGS) entry which is preliminary data.</text>
</comment>
<sequence>MVVGIVGIEGIVARMLGSEVADRGGSVIVGTVGMVGIVGIGKDDGIWVVGIGGNVGFGKVGIVAIVGSGGNVAWGMVGIAGNGGMLTLGRDGTAGAACRRLRAAKVIWMLESDNAMTRDATKFYRKAAIV</sequence>
<dbReference type="Proteomes" id="UP000828048">
    <property type="component" value="Chromosome 8"/>
</dbReference>
<keyword evidence="2" id="KW-1185">Reference proteome</keyword>
<reference evidence="1 2" key="1">
    <citation type="journal article" date="2021" name="Hortic Res">
        <title>High-quality reference genome and annotation aids understanding of berry development for evergreen blueberry (Vaccinium darrowii).</title>
        <authorList>
            <person name="Yu J."/>
            <person name="Hulse-Kemp A.M."/>
            <person name="Babiker E."/>
            <person name="Staton M."/>
        </authorList>
    </citation>
    <scope>NUCLEOTIDE SEQUENCE [LARGE SCALE GENOMIC DNA]</scope>
    <source>
        <strain evidence="2">cv. NJ 8807/NJ 8810</strain>
        <tissue evidence="1">Young leaf</tissue>
    </source>
</reference>
<gene>
    <name evidence="1" type="ORF">Vadar_017743</name>
</gene>
<organism evidence="1 2">
    <name type="scientific">Vaccinium darrowii</name>
    <dbReference type="NCBI Taxonomy" id="229202"/>
    <lineage>
        <taxon>Eukaryota</taxon>
        <taxon>Viridiplantae</taxon>
        <taxon>Streptophyta</taxon>
        <taxon>Embryophyta</taxon>
        <taxon>Tracheophyta</taxon>
        <taxon>Spermatophyta</taxon>
        <taxon>Magnoliopsida</taxon>
        <taxon>eudicotyledons</taxon>
        <taxon>Gunneridae</taxon>
        <taxon>Pentapetalae</taxon>
        <taxon>asterids</taxon>
        <taxon>Ericales</taxon>
        <taxon>Ericaceae</taxon>
        <taxon>Vaccinioideae</taxon>
        <taxon>Vaccinieae</taxon>
        <taxon>Vaccinium</taxon>
    </lineage>
</organism>
<name>A0ACB7YEU1_9ERIC</name>
<evidence type="ECO:0000313" key="2">
    <source>
        <dbReference type="Proteomes" id="UP000828048"/>
    </source>
</evidence>
<evidence type="ECO:0000313" key="1">
    <source>
        <dbReference type="EMBL" id="KAH7851882.1"/>
    </source>
</evidence>
<accession>A0ACB7YEU1</accession>